<name>W2S9T5_CYPE1</name>
<dbReference type="InterPro" id="IPR000504">
    <property type="entry name" value="RRM_dom"/>
</dbReference>
<proteinExistence type="predicted"/>
<feature type="domain" description="RRM" evidence="3">
    <location>
        <begin position="352"/>
        <end position="423"/>
    </location>
</feature>
<dbReference type="Gene3D" id="3.30.70.330">
    <property type="match status" value="1"/>
</dbReference>
<feature type="compositionally biased region" description="Polar residues" evidence="2">
    <location>
        <begin position="46"/>
        <end position="68"/>
    </location>
</feature>
<evidence type="ECO:0000259" key="3">
    <source>
        <dbReference type="PROSITE" id="PS50102"/>
    </source>
</evidence>
<feature type="region of interest" description="Disordered" evidence="2">
    <location>
        <begin position="650"/>
        <end position="722"/>
    </location>
</feature>
<feature type="compositionally biased region" description="Pro residues" evidence="2">
    <location>
        <begin position="689"/>
        <end position="715"/>
    </location>
</feature>
<dbReference type="InterPro" id="IPR012677">
    <property type="entry name" value="Nucleotide-bd_a/b_plait_sf"/>
</dbReference>
<feature type="compositionally biased region" description="Basic and acidic residues" evidence="2">
    <location>
        <begin position="464"/>
        <end position="476"/>
    </location>
</feature>
<gene>
    <name evidence="4" type="ORF">HMPREF1541_09211</name>
</gene>
<feature type="region of interest" description="Disordered" evidence="2">
    <location>
        <begin position="1"/>
        <end position="250"/>
    </location>
</feature>
<evidence type="ECO:0000256" key="1">
    <source>
        <dbReference type="PROSITE-ProRule" id="PRU00176"/>
    </source>
</evidence>
<dbReference type="RefSeq" id="XP_008712108.1">
    <property type="nucleotide sequence ID" value="XM_008713886.1"/>
</dbReference>
<dbReference type="HOGENOM" id="CLU_013226_1_0_1"/>
<feature type="compositionally biased region" description="Polar residues" evidence="2">
    <location>
        <begin position="796"/>
        <end position="805"/>
    </location>
</feature>
<feature type="compositionally biased region" description="Polar residues" evidence="2">
    <location>
        <begin position="673"/>
        <end position="682"/>
    </location>
</feature>
<dbReference type="PROSITE" id="PS50102">
    <property type="entry name" value="RRM"/>
    <property type="match status" value="1"/>
</dbReference>
<feature type="compositionally biased region" description="Basic and acidic residues" evidence="2">
    <location>
        <begin position="69"/>
        <end position="84"/>
    </location>
</feature>
<dbReference type="STRING" id="1220924.W2S9T5"/>
<dbReference type="SMART" id="SM00360">
    <property type="entry name" value="RRM"/>
    <property type="match status" value="1"/>
</dbReference>
<feature type="compositionally biased region" description="Low complexity" evidence="2">
    <location>
        <begin position="202"/>
        <end position="234"/>
    </location>
</feature>
<feature type="compositionally biased region" description="Basic and acidic residues" evidence="2">
    <location>
        <begin position="445"/>
        <end position="457"/>
    </location>
</feature>
<protein>
    <recommendedName>
        <fullName evidence="3">RRM domain-containing protein</fullName>
    </recommendedName>
</protein>
<feature type="compositionally biased region" description="Low complexity" evidence="2">
    <location>
        <begin position="106"/>
        <end position="127"/>
    </location>
</feature>
<dbReference type="SUPFAM" id="SSF54928">
    <property type="entry name" value="RNA-binding domain, RBD"/>
    <property type="match status" value="1"/>
</dbReference>
<feature type="compositionally biased region" description="Polar residues" evidence="2">
    <location>
        <begin position="174"/>
        <end position="184"/>
    </location>
</feature>
<dbReference type="GO" id="GO:0003723">
    <property type="term" value="F:RNA binding"/>
    <property type="evidence" value="ECO:0007669"/>
    <property type="project" value="UniProtKB-UniRule"/>
</dbReference>
<dbReference type="GeneID" id="19976550"/>
<dbReference type="VEuPathDB" id="FungiDB:HMPREF1541_09211"/>
<feature type="compositionally biased region" description="Polar residues" evidence="2">
    <location>
        <begin position="423"/>
        <end position="435"/>
    </location>
</feature>
<organism evidence="4 5">
    <name type="scientific">Cyphellophora europaea (strain CBS 101466)</name>
    <name type="common">Phialophora europaea</name>
    <dbReference type="NCBI Taxonomy" id="1220924"/>
    <lineage>
        <taxon>Eukaryota</taxon>
        <taxon>Fungi</taxon>
        <taxon>Dikarya</taxon>
        <taxon>Ascomycota</taxon>
        <taxon>Pezizomycotina</taxon>
        <taxon>Eurotiomycetes</taxon>
        <taxon>Chaetothyriomycetidae</taxon>
        <taxon>Chaetothyriales</taxon>
        <taxon>Cyphellophoraceae</taxon>
        <taxon>Cyphellophora</taxon>
    </lineage>
</organism>
<keyword evidence="5" id="KW-1185">Reference proteome</keyword>
<sequence length="813" mass="89412">MTSTSPPPEAQRFGRSQTPESPRPVHLPEPSNIPVLRNQMDPVFNDTATYNIPNDQPFSSFPNPIQKSQPEEHDAVQDFLRGAEAESSIPQEHPVPQVADLQSTEAPSNIPLSPNPPTTTTATTTLPEQPNGTTQSESQLDPTNQVPDQTEPVAAEPTFESQVNGIQAAHDPISQDSASQQQPDLDQGGVDYQSLLDTVHQSASTAPAAESLTAPTTAAASSDPDPSISSLPSAHGLPPKPPVQELPTDYANYPANVPTQAQVSFAASDSLSNAPSLQAGAIPLQDYAYPGMQSTGSIPYASSSVVNQTKAYSPITGERPWSPRTQTIYDQFLEDERGYVTEGIWDKFPIGSRLFVGNLPSEKVTKRDLFHIFHRHGRLAQISIKQAYGFVQFLEASDCSRALEAEQSVEIRGRKIHLEVSKPQKNTRNAANSGAKNKDIRRRSRSPDRRVSNDRFPTRNPFGDLRDERRRDDFRRTRSPSPHRNSYRSRDDYRPHPGRSPPRGYISPRSPAVSQYPPPFPPRYDEDTALPLPRRAPQDVPDVQLLILDQSVPQAFINWVEDAFRAKGLKASTTWLSPRLPLQAVIKRQILEGVHAIVKLLQMNSITHKVPLQVFDRSSGASNVKFNEYVDLDVNVAADIILHTKNTQASPISAYPTTPQSYGGTPHYPPQSMHHSPQQYSPAGQPPLQQRPPQPPQPYPYPQQAPYPPHQPPTPSSANTGAPNLQQLLANLRQPQANGQNPASAQHQQPDLGGLLTNIAAHRQNQAHPYSQHVPQPGLPNYGSTPNAAQGYGPGQQPNNVQNIMDQLARYQR</sequence>
<dbReference type="InterPro" id="IPR052600">
    <property type="entry name" value="Nuc_rcpt_coact/corep"/>
</dbReference>
<dbReference type="OrthoDB" id="10044938at2759"/>
<feature type="compositionally biased region" description="Polar residues" evidence="2">
    <location>
        <begin position="128"/>
        <end position="148"/>
    </location>
</feature>
<dbReference type="Proteomes" id="UP000030752">
    <property type="component" value="Unassembled WGS sequence"/>
</dbReference>
<evidence type="ECO:0000313" key="4">
    <source>
        <dbReference type="EMBL" id="ETN45380.1"/>
    </source>
</evidence>
<dbReference type="PANTHER" id="PTHR23295">
    <property type="entry name" value="NUCLEAR RECEPTOR COACTIVATOR 5-RELATED"/>
    <property type="match status" value="1"/>
</dbReference>
<dbReference type="CDD" id="cd12342">
    <property type="entry name" value="RRM_Nab3p"/>
    <property type="match status" value="1"/>
</dbReference>
<dbReference type="PANTHER" id="PTHR23295:SF6">
    <property type="entry name" value="NEOSIN, ISOFORM A"/>
    <property type="match status" value="1"/>
</dbReference>
<keyword evidence="1" id="KW-0694">RNA-binding</keyword>
<dbReference type="InParanoid" id="W2S9T5"/>
<feature type="region of interest" description="Disordered" evidence="2">
    <location>
        <begin position="416"/>
        <end position="529"/>
    </location>
</feature>
<dbReference type="EMBL" id="KB822712">
    <property type="protein sequence ID" value="ETN45380.1"/>
    <property type="molecule type" value="Genomic_DNA"/>
</dbReference>
<evidence type="ECO:0000313" key="5">
    <source>
        <dbReference type="Proteomes" id="UP000030752"/>
    </source>
</evidence>
<dbReference type="InterPro" id="IPR034167">
    <property type="entry name" value="Nab3_RRM"/>
</dbReference>
<reference evidence="4 5" key="1">
    <citation type="submission" date="2013-03" db="EMBL/GenBank/DDBJ databases">
        <title>The Genome Sequence of Phialophora europaea CBS 101466.</title>
        <authorList>
            <consortium name="The Broad Institute Genomics Platform"/>
            <person name="Cuomo C."/>
            <person name="de Hoog S."/>
            <person name="Gorbushina A."/>
            <person name="Walker B."/>
            <person name="Young S.K."/>
            <person name="Zeng Q."/>
            <person name="Gargeya S."/>
            <person name="Fitzgerald M."/>
            <person name="Haas B."/>
            <person name="Abouelleil A."/>
            <person name="Allen A.W."/>
            <person name="Alvarado L."/>
            <person name="Arachchi H.M."/>
            <person name="Berlin A.M."/>
            <person name="Chapman S.B."/>
            <person name="Gainer-Dewar J."/>
            <person name="Goldberg J."/>
            <person name="Griggs A."/>
            <person name="Gujja S."/>
            <person name="Hansen M."/>
            <person name="Howarth C."/>
            <person name="Imamovic A."/>
            <person name="Ireland A."/>
            <person name="Larimer J."/>
            <person name="McCowan C."/>
            <person name="Murphy C."/>
            <person name="Pearson M."/>
            <person name="Poon T.W."/>
            <person name="Priest M."/>
            <person name="Roberts A."/>
            <person name="Saif S."/>
            <person name="Shea T."/>
            <person name="Sisk P."/>
            <person name="Sykes S."/>
            <person name="Wortman J."/>
            <person name="Nusbaum C."/>
            <person name="Birren B."/>
        </authorList>
    </citation>
    <scope>NUCLEOTIDE SEQUENCE [LARGE SCALE GENOMIC DNA]</scope>
    <source>
        <strain evidence="4 5">CBS 101466</strain>
    </source>
</reference>
<feature type="compositionally biased region" description="Polar residues" evidence="2">
    <location>
        <begin position="650"/>
        <end position="663"/>
    </location>
</feature>
<dbReference type="Pfam" id="PF00076">
    <property type="entry name" value="RRM_1"/>
    <property type="match status" value="1"/>
</dbReference>
<accession>W2S9T5</accession>
<dbReference type="InterPro" id="IPR035979">
    <property type="entry name" value="RBD_domain_sf"/>
</dbReference>
<evidence type="ECO:0000256" key="2">
    <source>
        <dbReference type="SAM" id="MobiDB-lite"/>
    </source>
</evidence>
<dbReference type="eggNOG" id="KOG0118">
    <property type="taxonomic scope" value="Eukaryota"/>
</dbReference>
<dbReference type="AlphaFoldDB" id="W2S9T5"/>
<feature type="region of interest" description="Disordered" evidence="2">
    <location>
        <begin position="766"/>
        <end position="813"/>
    </location>
</feature>